<evidence type="ECO:0000256" key="2">
    <source>
        <dbReference type="ARBA" id="ARBA00022448"/>
    </source>
</evidence>
<dbReference type="PANTHER" id="PTHR12226">
    <property type="entry name" value="MANNOSE-P-DOLICHOL UTILIZATION DEFECT 1 LEC35 -RELATED"/>
    <property type="match status" value="1"/>
</dbReference>
<evidence type="ECO:0000256" key="5">
    <source>
        <dbReference type="ARBA" id="ARBA00022989"/>
    </source>
</evidence>
<dbReference type="Gene3D" id="1.20.1280.290">
    <property type="match status" value="2"/>
</dbReference>
<accession>A0A7S3DKU7</accession>
<feature type="transmembrane region" description="Helical" evidence="9">
    <location>
        <begin position="201"/>
        <end position="224"/>
    </location>
</feature>
<feature type="transmembrane region" description="Helical" evidence="9">
    <location>
        <begin position="89"/>
        <end position="110"/>
    </location>
</feature>
<feature type="transmembrane region" description="Helical" evidence="9">
    <location>
        <begin position="117"/>
        <end position="137"/>
    </location>
</feature>
<keyword evidence="4" id="KW-0677">Repeat</keyword>
<dbReference type="InterPro" id="IPR006603">
    <property type="entry name" value="PQ-loop_rpt"/>
</dbReference>
<comment type="subcellular location">
    <subcellularLocation>
        <location evidence="1 8">Membrane</location>
        <topology evidence="1 8">Multi-pass membrane protein</topology>
    </subcellularLocation>
</comment>
<comment type="similarity">
    <text evidence="7 8">Belongs to the MPDU1 (TC 2.A.43.3) family.</text>
</comment>
<dbReference type="EMBL" id="HBIB01036119">
    <property type="protein sequence ID" value="CAE0261147.1"/>
    <property type="molecule type" value="Transcribed_RNA"/>
</dbReference>
<evidence type="ECO:0000256" key="1">
    <source>
        <dbReference type="ARBA" id="ARBA00004141"/>
    </source>
</evidence>
<dbReference type="InterPro" id="IPR016817">
    <property type="entry name" value="MannP-dilichol_defect-1"/>
</dbReference>
<dbReference type="PANTHER" id="PTHR12226:SF2">
    <property type="entry name" value="MANNOSE-P-DOLICHOL UTILIZATION DEFECT 1 PROTEIN"/>
    <property type="match status" value="1"/>
</dbReference>
<evidence type="ECO:0000256" key="9">
    <source>
        <dbReference type="SAM" id="Phobius"/>
    </source>
</evidence>
<evidence type="ECO:0000256" key="7">
    <source>
        <dbReference type="ARBA" id="ARBA00038475"/>
    </source>
</evidence>
<dbReference type="SMART" id="SM00679">
    <property type="entry name" value="CTNS"/>
    <property type="match status" value="2"/>
</dbReference>
<sequence>MDTLFEPKLQACFSTLFTFDFSDTECLSLVISKTLSIGIFLGSLAVKLPQILKIFSAGSGEGVSISFHILESVGHAINVVYNLRRGNPVLTYGEAFTIFVQDCIILFLLFQFSKKSVYAVFTVGGLLGLAYSAYYFVDPSLLDSLQWSVTAIFAASKVPQILSNFKNGHTGQLSFLTWFLNVAGSSARVFTTMTEVKDDTAILYGHLTGFSLNVIILLQILFFWQATNKATSKEKKD</sequence>
<evidence type="ECO:0000256" key="4">
    <source>
        <dbReference type="ARBA" id="ARBA00022737"/>
    </source>
</evidence>
<keyword evidence="5 8" id="KW-1133">Transmembrane helix</keyword>
<dbReference type="PIRSF" id="PIRSF023381">
    <property type="entry name" value="MannP-dilichol_defect-1p"/>
    <property type="match status" value="1"/>
</dbReference>
<name>A0A7S3DKU7_9EUKA</name>
<keyword evidence="6 8" id="KW-0472">Membrane</keyword>
<keyword evidence="2" id="KW-0813">Transport</keyword>
<protein>
    <recommendedName>
        <fullName evidence="8">Mannose-P-dolichol utilization defect 1 protein homolog</fullName>
    </recommendedName>
</protein>
<organism evidence="10">
    <name type="scientific">Palpitomonas bilix</name>
    <dbReference type="NCBI Taxonomy" id="652834"/>
    <lineage>
        <taxon>Eukaryota</taxon>
        <taxon>Eukaryota incertae sedis</taxon>
    </lineage>
</organism>
<dbReference type="GO" id="GO:0016020">
    <property type="term" value="C:membrane"/>
    <property type="evidence" value="ECO:0007669"/>
    <property type="project" value="UniProtKB-SubCell"/>
</dbReference>
<reference evidence="10" key="1">
    <citation type="submission" date="2021-01" db="EMBL/GenBank/DDBJ databases">
        <authorList>
            <person name="Corre E."/>
            <person name="Pelletier E."/>
            <person name="Niang G."/>
            <person name="Scheremetjew M."/>
            <person name="Finn R."/>
            <person name="Kale V."/>
            <person name="Holt S."/>
            <person name="Cochrane G."/>
            <person name="Meng A."/>
            <person name="Brown T."/>
            <person name="Cohen L."/>
        </authorList>
    </citation>
    <scope>NUCLEOTIDE SEQUENCE</scope>
    <source>
        <strain evidence="10">NIES-2562</strain>
    </source>
</reference>
<dbReference type="AlphaFoldDB" id="A0A7S3DKU7"/>
<gene>
    <name evidence="10" type="ORF">PBIL07802_LOCUS23437</name>
</gene>
<evidence type="ECO:0000256" key="6">
    <source>
        <dbReference type="ARBA" id="ARBA00023136"/>
    </source>
</evidence>
<evidence type="ECO:0000313" key="10">
    <source>
        <dbReference type="EMBL" id="CAE0261147.1"/>
    </source>
</evidence>
<evidence type="ECO:0000256" key="8">
    <source>
        <dbReference type="PIRNR" id="PIRNR023381"/>
    </source>
</evidence>
<keyword evidence="3 8" id="KW-0812">Transmembrane</keyword>
<evidence type="ECO:0000256" key="3">
    <source>
        <dbReference type="ARBA" id="ARBA00022692"/>
    </source>
</evidence>
<dbReference type="Pfam" id="PF04193">
    <property type="entry name" value="PQ-loop"/>
    <property type="match status" value="2"/>
</dbReference>
<proteinExistence type="inferred from homology"/>